<dbReference type="Proteomes" id="UP001454036">
    <property type="component" value="Unassembled WGS sequence"/>
</dbReference>
<dbReference type="PANTHER" id="PTHR32096">
    <property type="entry name" value="WRKY TRANSCRIPTION FACTOR 30-RELATED-RELATED"/>
    <property type="match status" value="1"/>
</dbReference>
<proteinExistence type="inferred from homology"/>
<evidence type="ECO:0000256" key="4">
    <source>
        <dbReference type="ARBA" id="ARBA00023163"/>
    </source>
</evidence>
<protein>
    <submittedName>
        <fullName evidence="8">DNA-binding transcription factor</fullName>
    </submittedName>
</protein>
<evidence type="ECO:0000256" key="1">
    <source>
        <dbReference type="ARBA" id="ARBA00004123"/>
    </source>
</evidence>
<evidence type="ECO:0000313" key="8">
    <source>
        <dbReference type="EMBL" id="GAA0151964.1"/>
    </source>
</evidence>
<dbReference type="SUPFAM" id="SSF118290">
    <property type="entry name" value="WRKY DNA-binding domain"/>
    <property type="match status" value="1"/>
</dbReference>
<dbReference type="EMBL" id="BAABME010001886">
    <property type="protein sequence ID" value="GAA0151964.1"/>
    <property type="molecule type" value="Genomic_DNA"/>
</dbReference>
<dbReference type="GO" id="GO:0005634">
    <property type="term" value="C:nucleus"/>
    <property type="evidence" value="ECO:0007669"/>
    <property type="project" value="UniProtKB-SubCell"/>
</dbReference>
<dbReference type="Pfam" id="PF03106">
    <property type="entry name" value="WRKY"/>
    <property type="match status" value="1"/>
</dbReference>
<keyword evidence="3 8" id="KW-0238">DNA-binding</keyword>
<dbReference type="GO" id="GO:0000976">
    <property type="term" value="F:transcription cis-regulatory region binding"/>
    <property type="evidence" value="ECO:0007669"/>
    <property type="project" value="TreeGrafter"/>
</dbReference>
<dbReference type="GO" id="GO:0010150">
    <property type="term" value="P:leaf senescence"/>
    <property type="evidence" value="ECO:0007669"/>
    <property type="project" value="UniProtKB-ARBA"/>
</dbReference>
<feature type="domain" description="WRKY" evidence="7">
    <location>
        <begin position="136"/>
        <end position="193"/>
    </location>
</feature>
<dbReference type="GO" id="GO:0003700">
    <property type="term" value="F:DNA-binding transcription factor activity"/>
    <property type="evidence" value="ECO:0007669"/>
    <property type="project" value="InterPro"/>
</dbReference>
<keyword evidence="9" id="KW-1185">Reference proteome</keyword>
<evidence type="ECO:0000256" key="5">
    <source>
        <dbReference type="ARBA" id="ARBA00023242"/>
    </source>
</evidence>
<evidence type="ECO:0000313" key="9">
    <source>
        <dbReference type="Proteomes" id="UP001454036"/>
    </source>
</evidence>
<evidence type="ECO:0000259" key="7">
    <source>
        <dbReference type="PROSITE" id="PS50811"/>
    </source>
</evidence>
<gene>
    <name evidence="8" type="ORF">LIER_10563</name>
</gene>
<keyword evidence="2" id="KW-0805">Transcription regulation</keyword>
<comment type="subcellular location">
    <subcellularLocation>
        <location evidence="1">Nucleus</location>
    </subcellularLocation>
</comment>
<comment type="similarity">
    <text evidence="6">Belongs to the WRKY group III family.</text>
</comment>
<dbReference type="SMART" id="SM00774">
    <property type="entry name" value="WRKY"/>
    <property type="match status" value="1"/>
</dbReference>
<dbReference type="FunFam" id="2.20.25.80:FF:000009">
    <property type="entry name" value="WRKY transcription factor 53"/>
    <property type="match status" value="1"/>
</dbReference>
<evidence type="ECO:0000256" key="2">
    <source>
        <dbReference type="ARBA" id="ARBA00023015"/>
    </source>
</evidence>
<reference evidence="8 9" key="1">
    <citation type="submission" date="2024-01" db="EMBL/GenBank/DDBJ databases">
        <title>The complete chloroplast genome sequence of Lithospermum erythrorhizon: insights into the phylogenetic relationship among Boraginaceae species and the maternal lineages of purple gromwells.</title>
        <authorList>
            <person name="Okada T."/>
            <person name="Watanabe K."/>
        </authorList>
    </citation>
    <scope>NUCLEOTIDE SEQUENCE [LARGE SCALE GENOMIC DNA]</scope>
</reference>
<evidence type="ECO:0000256" key="3">
    <source>
        <dbReference type="ARBA" id="ARBA00023125"/>
    </source>
</evidence>
<dbReference type="PROSITE" id="PS50811">
    <property type="entry name" value="WRKY"/>
    <property type="match status" value="1"/>
</dbReference>
<dbReference type="PANTHER" id="PTHR32096:SF36">
    <property type="entry name" value="WRKY TRANSCRIPTION FACTOR 41-RELATED"/>
    <property type="match status" value="1"/>
</dbReference>
<dbReference type="InterPro" id="IPR003657">
    <property type="entry name" value="WRKY_dom"/>
</dbReference>
<comment type="caution">
    <text evidence="8">The sequence shown here is derived from an EMBL/GenBank/DDBJ whole genome shotgun (WGS) entry which is preliminary data.</text>
</comment>
<dbReference type="InterPro" id="IPR044810">
    <property type="entry name" value="WRKY_plant"/>
</dbReference>
<keyword evidence="4" id="KW-0804">Transcription</keyword>
<evidence type="ECO:0000256" key="6">
    <source>
        <dbReference type="ARBA" id="ARBA00060850"/>
    </source>
</evidence>
<organism evidence="8 9">
    <name type="scientific">Lithospermum erythrorhizon</name>
    <name type="common">Purple gromwell</name>
    <name type="synonym">Lithospermum officinale var. erythrorhizon</name>
    <dbReference type="NCBI Taxonomy" id="34254"/>
    <lineage>
        <taxon>Eukaryota</taxon>
        <taxon>Viridiplantae</taxon>
        <taxon>Streptophyta</taxon>
        <taxon>Embryophyta</taxon>
        <taxon>Tracheophyta</taxon>
        <taxon>Spermatophyta</taxon>
        <taxon>Magnoliopsida</taxon>
        <taxon>eudicotyledons</taxon>
        <taxon>Gunneridae</taxon>
        <taxon>Pentapetalae</taxon>
        <taxon>asterids</taxon>
        <taxon>lamiids</taxon>
        <taxon>Boraginales</taxon>
        <taxon>Boraginaceae</taxon>
        <taxon>Boraginoideae</taxon>
        <taxon>Lithospermeae</taxon>
        <taxon>Lithospermum</taxon>
    </lineage>
</organism>
<sequence>MESATSWEYNSLTNELTQGREHAIQLGVHLTSTLLPQHQDLLQKILFSYEKSLLILKWNGPIEQPQPQPQPLAMPITPTPESSLSVDGSLHTDDFSKIIPAHNECYSNASKKRKAMPTWTEKVKINPHTGLEGPGDDGYSWRKYGQKDIQGTKHPRSYYRCTYRHSHNCCANKQVQRSDDDPSVFELTYKGTHTCILASQSAPPPATSPKKKELKLNYHHHFNNESLQADQMLMHLKANLRVKTDELEITKEERSPFSALPTFSSMTGKNHECPFPALAVDDHHFLGTYTPSFMSSGSSESNYFSASSSQMNEYGNFHAFNHSETEQNGIFSANASSTNSPIAGLEYLMDPVALDSNFPFGTTGFFS</sequence>
<dbReference type="InterPro" id="IPR036576">
    <property type="entry name" value="WRKY_dom_sf"/>
</dbReference>
<dbReference type="GO" id="GO:0010193">
    <property type="term" value="P:response to ozone"/>
    <property type="evidence" value="ECO:0007669"/>
    <property type="project" value="UniProtKB-ARBA"/>
</dbReference>
<dbReference type="Gene3D" id="2.20.25.80">
    <property type="entry name" value="WRKY domain"/>
    <property type="match status" value="1"/>
</dbReference>
<dbReference type="GO" id="GO:0042542">
    <property type="term" value="P:response to hydrogen peroxide"/>
    <property type="evidence" value="ECO:0007669"/>
    <property type="project" value="UniProtKB-ARBA"/>
</dbReference>
<dbReference type="GO" id="GO:0009751">
    <property type="term" value="P:response to salicylic acid"/>
    <property type="evidence" value="ECO:0007669"/>
    <property type="project" value="UniProtKB-ARBA"/>
</dbReference>
<keyword evidence="5" id="KW-0539">Nucleus</keyword>
<name>A0AAV3PJS8_LITER</name>
<dbReference type="AlphaFoldDB" id="A0AAV3PJS8"/>
<accession>A0AAV3PJS8</accession>